<organism evidence="3 4">
    <name type="scientific">Chryseobacterium hagamense</name>
    <dbReference type="NCBI Taxonomy" id="395935"/>
    <lineage>
        <taxon>Bacteria</taxon>
        <taxon>Pseudomonadati</taxon>
        <taxon>Bacteroidota</taxon>
        <taxon>Flavobacteriia</taxon>
        <taxon>Flavobacteriales</taxon>
        <taxon>Weeksellaceae</taxon>
        <taxon>Chryseobacterium group</taxon>
        <taxon>Chryseobacterium</taxon>
    </lineage>
</organism>
<dbReference type="InterPro" id="IPR050879">
    <property type="entry name" value="Acyltransferase_3"/>
</dbReference>
<reference evidence="3 4" key="1">
    <citation type="submission" date="2019-07" db="EMBL/GenBank/DDBJ databases">
        <title>Whole genome shotgun sequence of Chryseobacterium hagamense NBRC 105253.</title>
        <authorList>
            <person name="Hosoyama A."/>
            <person name="Uohara A."/>
            <person name="Ohji S."/>
            <person name="Ichikawa N."/>
        </authorList>
    </citation>
    <scope>NUCLEOTIDE SEQUENCE [LARGE SCALE GENOMIC DNA]</scope>
    <source>
        <strain evidence="3 4">NBRC 105253</strain>
    </source>
</reference>
<dbReference type="AlphaFoldDB" id="A0A511YQ70"/>
<gene>
    <name evidence="3" type="ORF">CHA01nite_30840</name>
</gene>
<evidence type="ECO:0000259" key="2">
    <source>
        <dbReference type="Pfam" id="PF01757"/>
    </source>
</evidence>
<keyword evidence="4" id="KW-1185">Reference proteome</keyword>
<dbReference type="GO" id="GO:0000271">
    <property type="term" value="P:polysaccharide biosynthetic process"/>
    <property type="evidence" value="ECO:0007669"/>
    <property type="project" value="TreeGrafter"/>
</dbReference>
<dbReference type="Pfam" id="PF01757">
    <property type="entry name" value="Acyl_transf_3"/>
    <property type="match status" value="1"/>
</dbReference>
<name>A0A511YQ70_9FLAO</name>
<feature type="transmembrane region" description="Helical" evidence="1">
    <location>
        <begin position="113"/>
        <end position="132"/>
    </location>
</feature>
<dbReference type="InterPro" id="IPR002656">
    <property type="entry name" value="Acyl_transf_3_dom"/>
</dbReference>
<feature type="transmembrane region" description="Helical" evidence="1">
    <location>
        <begin position="231"/>
        <end position="253"/>
    </location>
</feature>
<dbReference type="PANTHER" id="PTHR23028:SF53">
    <property type="entry name" value="ACYL_TRANSF_3 DOMAIN-CONTAINING PROTEIN"/>
    <property type="match status" value="1"/>
</dbReference>
<evidence type="ECO:0000313" key="4">
    <source>
        <dbReference type="Proteomes" id="UP000321863"/>
    </source>
</evidence>
<sequence>MVLFAMVTPWILDFLNLSYSDKGYRPDWFLTLTFLENYKGMFEHQLPNVSPLTVIWSLCIEEHFYILWGLVFYFISLKNIPTLLAGCILFSFLMQTVYEKYGISTADLFTNIHYFAFGALPAYLFVFKNNLIEKLGRIPSVYKYTYAVLVLIAIVVIANTDLIPDPRLSSLIFSILFSALILSALSQKNAFRISDNSILAWLGKYTYGLYLFHTICIMLFSKIGIYMELDWITVTLLSFISSVFLSVLSYHFFEKQFLKFK</sequence>
<accession>A0A511YQ70</accession>
<dbReference type="GO" id="GO:0016747">
    <property type="term" value="F:acyltransferase activity, transferring groups other than amino-acyl groups"/>
    <property type="evidence" value="ECO:0007669"/>
    <property type="project" value="InterPro"/>
</dbReference>
<keyword evidence="1" id="KW-1133">Transmembrane helix</keyword>
<dbReference type="EMBL" id="BJYJ01000021">
    <property type="protein sequence ID" value="GEN77344.1"/>
    <property type="molecule type" value="Genomic_DNA"/>
</dbReference>
<keyword evidence="1" id="KW-0472">Membrane</keyword>
<evidence type="ECO:0000313" key="3">
    <source>
        <dbReference type="EMBL" id="GEN77344.1"/>
    </source>
</evidence>
<feature type="transmembrane region" description="Helical" evidence="1">
    <location>
        <begin position="82"/>
        <end position="98"/>
    </location>
</feature>
<evidence type="ECO:0000256" key="1">
    <source>
        <dbReference type="SAM" id="Phobius"/>
    </source>
</evidence>
<feature type="transmembrane region" description="Helical" evidence="1">
    <location>
        <begin position="168"/>
        <end position="186"/>
    </location>
</feature>
<dbReference type="PANTHER" id="PTHR23028">
    <property type="entry name" value="ACETYLTRANSFERASE"/>
    <property type="match status" value="1"/>
</dbReference>
<protein>
    <recommendedName>
        <fullName evidence="2">Acyltransferase 3 domain-containing protein</fullName>
    </recommendedName>
</protein>
<dbReference type="Proteomes" id="UP000321863">
    <property type="component" value="Unassembled WGS sequence"/>
</dbReference>
<feature type="transmembrane region" description="Helical" evidence="1">
    <location>
        <begin position="54"/>
        <end position="75"/>
    </location>
</feature>
<feature type="transmembrane region" description="Helical" evidence="1">
    <location>
        <begin position="144"/>
        <end position="162"/>
    </location>
</feature>
<comment type="caution">
    <text evidence="3">The sequence shown here is derived from an EMBL/GenBank/DDBJ whole genome shotgun (WGS) entry which is preliminary data.</text>
</comment>
<keyword evidence="1" id="KW-0812">Transmembrane</keyword>
<dbReference type="GO" id="GO:0016020">
    <property type="term" value="C:membrane"/>
    <property type="evidence" value="ECO:0007669"/>
    <property type="project" value="TreeGrafter"/>
</dbReference>
<feature type="transmembrane region" description="Helical" evidence="1">
    <location>
        <begin position="207"/>
        <end position="225"/>
    </location>
</feature>
<feature type="domain" description="Acyltransferase 3" evidence="2">
    <location>
        <begin position="5"/>
        <end position="250"/>
    </location>
</feature>
<proteinExistence type="predicted"/>